<evidence type="ECO:0000313" key="9">
    <source>
        <dbReference type="Proteomes" id="UP001290462"/>
    </source>
</evidence>
<dbReference type="PANTHER" id="PTHR43128">
    <property type="entry name" value="L-2-HYDROXYCARBOXYLATE DEHYDROGENASE (NAD(P)(+))"/>
    <property type="match status" value="1"/>
</dbReference>
<dbReference type="PRINTS" id="PR00086">
    <property type="entry name" value="LLDHDRGNASE"/>
</dbReference>
<reference evidence="8" key="1">
    <citation type="submission" date="2023-08" db="EMBL/GenBank/DDBJ databases">
        <title>Genomic characterization of piscicolin 126 produced by Carnobacterium maltaromaticum CM22 strain isolated from salmon (Salmo salar).</title>
        <authorList>
            <person name="Gonzalez-Gragera E."/>
            <person name="Garcia-Lopez J.D."/>
            <person name="Teso-Perez C."/>
            <person name="Gimenez-Hernandez I."/>
            <person name="Peralta-Sanchez J.M."/>
            <person name="Valdivia E."/>
            <person name="Montalban-Lopez M."/>
            <person name="Martin-Platero A.M."/>
            <person name="Banos A."/>
            <person name="Martinez-Bueno M."/>
        </authorList>
    </citation>
    <scope>NUCLEOTIDE SEQUENCE</scope>
    <source>
        <strain evidence="8">CM22</strain>
    </source>
</reference>
<accession>A0AAW9K6J4</accession>
<dbReference type="Pfam" id="PF00056">
    <property type="entry name" value="Ldh_1_N"/>
    <property type="match status" value="1"/>
</dbReference>
<feature type="domain" description="Lactate/malate dehydrogenase N-terminal" evidence="6">
    <location>
        <begin position="8"/>
        <end position="144"/>
    </location>
</feature>
<evidence type="ECO:0000313" key="8">
    <source>
        <dbReference type="EMBL" id="MDZ5760291.1"/>
    </source>
</evidence>
<feature type="domain" description="Lactate/malate dehydrogenase C-terminal" evidence="7">
    <location>
        <begin position="147"/>
        <end position="309"/>
    </location>
</feature>
<proteinExistence type="inferred from homology"/>
<evidence type="ECO:0000259" key="7">
    <source>
        <dbReference type="Pfam" id="PF02866"/>
    </source>
</evidence>
<evidence type="ECO:0000256" key="1">
    <source>
        <dbReference type="ARBA" id="ARBA00006054"/>
    </source>
</evidence>
<dbReference type="Gene3D" id="3.90.110.10">
    <property type="entry name" value="Lactate dehydrogenase/glycoside hydrolase, family 4, C-terminal"/>
    <property type="match status" value="1"/>
</dbReference>
<dbReference type="EMBL" id="JAVBVO010000005">
    <property type="protein sequence ID" value="MDZ5760291.1"/>
    <property type="molecule type" value="Genomic_DNA"/>
</dbReference>
<evidence type="ECO:0000256" key="5">
    <source>
        <dbReference type="RuleBase" id="RU003369"/>
    </source>
</evidence>
<evidence type="ECO:0000256" key="2">
    <source>
        <dbReference type="ARBA" id="ARBA00023002"/>
    </source>
</evidence>
<dbReference type="InterPro" id="IPR015955">
    <property type="entry name" value="Lactate_DH/Glyco_Ohase_4_C"/>
</dbReference>
<keyword evidence="3 4" id="KW-0520">NAD</keyword>
<dbReference type="Proteomes" id="UP001290462">
    <property type="component" value="Unassembled WGS sequence"/>
</dbReference>
<keyword evidence="2 5" id="KW-0560">Oxidoreductase</keyword>
<feature type="binding site" evidence="4">
    <location>
        <position position="97"/>
    </location>
    <ligand>
        <name>NAD(+)</name>
        <dbReference type="ChEBI" id="CHEBI:57540"/>
    </ligand>
</feature>
<evidence type="ECO:0000259" key="6">
    <source>
        <dbReference type="Pfam" id="PF00056"/>
    </source>
</evidence>
<comment type="caution">
    <text evidence="8">The sequence shown here is derived from an EMBL/GenBank/DDBJ whole genome shotgun (WGS) entry which is preliminary data.</text>
</comment>
<dbReference type="GO" id="GO:0006089">
    <property type="term" value="P:lactate metabolic process"/>
    <property type="evidence" value="ECO:0007669"/>
    <property type="project" value="TreeGrafter"/>
</dbReference>
<gene>
    <name evidence="8" type="ORF">RAK27_16760</name>
</gene>
<protein>
    <submittedName>
        <fullName evidence="8">Lactate dehydrogenase</fullName>
    </submittedName>
</protein>
<dbReference type="GO" id="GO:0004459">
    <property type="term" value="F:L-lactate dehydrogenase (NAD+) activity"/>
    <property type="evidence" value="ECO:0007669"/>
    <property type="project" value="TreeGrafter"/>
</dbReference>
<dbReference type="Pfam" id="PF02866">
    <property type="entry name" value="Ldh_1_C"/>
    <property type="match status" value="1"/>
</dbReference>
<comment type="similarity">
    <text evidence="1">Belongs to the LDH/MDH superfamily. LDH family.</text>
</comment>
<dbReference type="SUPFAM" id="SSF56327">
    <property type="entry name" value="LDH C-terminal domain-like"/>
    <property type="match status" value="1"/>
</dbReference>
<dbReference type="AlphaFoldDB" id="A0AAW9K6J4"/>
<dbReference type="RefSeq" id="WP_010054784.1">
    <property type="nucleotide sequence ID" value="NZ_BJOJ01000006.1"/>
</dbReference>
<dbReference type="InterPro" id="IPR001236">
    <property type="entry name" value="Lactate/malate_DH_N"/>
</dbReference>
<dbReference type="InterPro" id="IPR036291">
    <property type="entry name" value="NAD(P)-bd_dom_sf"/>
</dbReference>
<name>A0AAW9K6J4_CARML</name>
<dbReference type="SUPFAM" id="SSF51735">
    <property type="entry name" value="NAD(P)-binding Rossmann-fold domains"/>
    <property type="match status" value="1"/>
</dbReference>
<sequence>MGRGHLNKVMIAGSNESAYDFIFLSMIKMQIKELVVLNLPGLEKDVIEDLSYTESIFPNGALKIGNEKDFHDTDLLVITAIEERIEGETDHDYLKRNIKLIRKIVNQAMANSFDGMVLVASEPSDIFTYLIWKFSGLPKERIFGIGTYFDTIYFQNMLSKFFKISVRDVKGYIVGGSDRNQKVAIWSRAYVGGTPVLGLTVNPDNDFNQDVMFEMEEKILKRSDALKITESGYTIAAILSKILQFIGNNEEAIVPLVHLVDIDEYKAIPLSLPILLGENGLSASYELGFSDSEKQEILAVAKEVREKLDFIEQGK</sequence>
<dbReference type="Gene3D" id="3.40.50.720">
    <property type="entry name" value="NAD(P)-binding Rossmann-like Domain"/>
    <property type="match status" value="1"/>
</dbReference>
<dbReference type="PANTHER" id="PTHR43128:SF16">
    <property type="entry name" value="L-LACTATE DEHYDROGENASE"/>
    <property type="match status" value="1"/>
</dbReference>
<dbReference type="InterPro" id="IPR001557">
    <property type="entry name" value="L-lactate/malate_DH"/>
</dbReference>
<evidence type="ECO:0000256" key="4">
    <source>
        <dbReference type="PIRSR" id="PIRSR000102-3"/>
    </source>
</evidence>
<dbReference type="InterPro" id="IPR022383">
    <property type="entry name" value="Lactate/malate_DH_C"/>
</dbReference>
<evidence type="ECO:0000256" key="3">
    <source>
        <dbReference type="ARBA" id="ARBA00023027"/>
    </source>
</evidence>
<dbReference type="PIRSF" id="PIRSF000102">
    <property type="entry name" value="Lac_mal_DH"/>
    <property type="match status" value="1"/>
</dbReference>
<organism evidence="8 9">
    <name type="scientific">Carnobacterium maltaromaticum</name>
    <name type="common">Carnobacterium piscicola</name>
    <dbReference type="NCBI Taxonomy" id="2751"/>
    <lineage>
        <taxon>Bacteria</taxon>
        <taxon>Bacillati</taxon>
        <taxon>Bacillota</taxon>
        <taxon>Bacilli</taxon>
        <taxon>Lactobacillales</taxon>
        <taxon>Carnobacteriaceae</taxon>
        <taxon>Carnobacterium</taxon>
    </lineage>
</organism>